<evidence type="ECO:0000313" key="2">
    <source>
        <dbReference type="Proteomes" id="UP001336020"/>
    </source>
</evidence>
<comment type="caution">
    <text evidence="1">The sequence shown here is derived from an EMBL/GenBank/DDBJ whole genome shotgun (WGS) entry which is preliminary data.</text>
</comment>
<dbReference type="EMBL" id="JAUTXY010000005">
    <property type="protein sequence ID" value="MEE2058515.1"/>
    <property type="molecule type" value="Genomic_DNA"/>
</dbReference>
<name>A0ABU7LAD9_9NOCA</name>
<evidence type="ECO:0000313" key="1">
    <source>
        <dbReference type="EMBL" id="MEE2058515.1"/>
    </source>
</evidence>
<reference evidence="1 2" key="1">
    <citation type="submission" date="2023-07" db="EMBL/GenBank/DDBJ databases">
        <authorList>
            <person name="Girao M."/>
            <person name="Carvalho M.F."/>
        </authorList>
    </citation>
    <scope>NUCLEOTIDE SEQUENCE [LARGE SCALE GENOMIC DNA]</scope>
    <source>
        <strain evidence="1 2">YIM65754</strain>
    </source>
</reference>
<accession>A0ABU7LAD9</accession>
<proteinExistence type="predicted"/>
<keyword evidence="2" id="KW-1185">Reference proteome</keyword>
<dbReference type="Proteomes" id="UP001336020">
    <property type="component" value="Unassembled WGS sequence"/>
</dbReference>
<gene>
    <name evidence="1" type="ORF">Q7514_13380</name>
</gene>
<organism evidence="1 2">
    <name type="scientific">Rhodococcus artemisiae</name>
    <dbReference type="NCBI Taxonomy" id="714159"/>
    <lineage>
        <taxon>Bacteria</taxon>
        <taxon>Bacillati</taxon>
        <taxon>Actinomycetota</taxon>
        <taxon>Actinomycetes</taxon>
        <taxon>Mycobacteriales</taxon>
        <taxon>Nocardiaceae</taxon>
        <taxon>Rhodococcus</taxon>
    </lineage>
</organism>
<sequence>MNSKPPLMNRLEAFLLELSHGFAFAGRLYHFSVDGDDFHIDLTPTPAPPPHWQWRTPATTPCPTRSANSACPAAV</sequence>
<protein>
    <submittedName>
        <fullName evidence="1">Uncharacterized protein</fullName>
    </submittedName>
</protein>